<keyword evidence="3" id="KW-1185">Reference proteome</keyword>
<dbReference type="AlphaFoldDB" id="A0AAD5ULL0"/>
<keyword evidence="1" id="KW-0812">Transmembrane</keyword>
<feature type="transmembrane region" description="Helical" evidence="1">
    <location>
        <begin position="115"/>
        <end position="143"/>
    </location>
</feature>
<feature type="transmembrane region" description="Helical" evidence="1">
    <location>
        <begin position="30"/>
        <end position="48"/>
    </location>
</feature>
<evidence type="ECO:0000313" key="2">
    <source>
        <dbReference type="EMBL" id="KAJ3260943.1"/>
    </source>
</evidence>
<comment type="caution">
    <text evidence="2">The sequence shown here is derived from an EMBL/GenBank/DDBJ whole genome shotgun (WGS) entry which is preliminary data.</text>
</comment>
<organism evidence="2 3">
    <name type="scientific">Boothiomyces macroporosus</name>
    <dbReference type="NCBI Taxonomy" id="261099"/>
    <lineage>
        <taxon>Eukaryota</taxon>
        <taxon>Fungi</taxon>
        <taxon>Fungi incertae sedis</taxon>
        <taxon>Chytridiomycota</taxon>
        <taxon>Chytridiomycota incertae sedis</taxon>
        <taxon>Chytridiomycetes</taxon>
        <taxon>Rhizophydiales</taxon>
        <taxon>Terramycetaceae</taxon>
        <taxon>Boothiomyces</taxon>
    </lineage>
</organism>
<evidence type="ECO:0000313" key="3">
    <source>
        <dbReference type="Proteomes" id="UP001210925"/>
    </source>
</evidence>
<keyword evidence="1" id="KW-0472">Membrane</keyword>
<proteinExistence type="predicted"/>
<dbReference type="EMBL" id="JADGKB010000008">
    <property type="protein sequence ID" value="KAJ3260943.1"/>
    <property type="molecule type" value="Genomic_DNA"/>
</dbReference>
<accession>A0AAD5ULL0</accession>
<protein>
    <submittedName>
        <fullName evidence="2">Uncharacterized protein</fullName>
    </submittedName>
</protein>
<sequence length="317" mass="37033">MSTEPLSPALTIVNSILWSLFGHYSQPFDWIALYLWVINDFTISNSVIRSLVLMPALRLLGDAVWEGIDTYDQLYNTTSPFMQSALPSPLWYAGELVGDMYLPLKATAIAGEDRYSFFIIWGTYSLLALGKIGQVVGRFYLWYKSQFNNSQDTLTYYTNTLDIYIMFAGMINDYVCSVILYIHAKKLFHIKRKEILKIIRTNSSFRIVVYTLFKTVVGIYWALNICDALYTTCPFYFLRDIIITLDYQMYYFDYFLIQHYGKDKKYKDRPLTVDVTDRRNTSDQLIQKHSKKKLTTENLLRLEKKLAAQNPQKSETE</sequence>
<gene>
    <name evidence="2" type="ORF">HK103_006898</name>
</gene>
<feature type="transmembrane region" description="Helical" evidence="1">
    <location>
        <begin position="205"/>
        <end position="223"/>
    </location>
</feature>
<name>A0AAD5ULL0_9FUNG</name>
<dbReference type="Proteomes" id="UP001210925">
    <property type="component" value="Unassembled WGS sequence"/>
</dbReference>
<feature type="transmembrane region" description="Helical" evidence="1">
    <location>
        <begin position="163"/>
        <end position="184"/>
    </location>
</feature>
<keyword evidence="1" id="KW-1133">Transmembrane helix</keyword>
<evidence type="ECO:0000256" key="1">
    <source>
        <dbReference type="SAM" id="Phobius"/>
    </source>
</evidence>
<reference evidence="2" key="1">
    <citation type="submission" date="2020-05" db="EMBL/GenBank/DDBJ databases">
        <title>Phylogenomic resolution of chytrid fungi.</title>
        <authorList>
            <person name="Stajich J.E."/>
            <person name="Amses K."/>
            <person name="Simmons R."/>
            <person name="Seto K."/>
            <person name="Myers J."/>
            <person name="Bonds A."/>
            <person name="Quandt C.A."/>
            <person name="Barry K."/>
            <person name="Liu P."/>
            <person name="Grigoriev I."/>
            <person name="Longcore J.E."/>
            <person name="James T.Y."/>
        </authorList>
    </citation>
    <scope>NUCLEOTIDE SEQUENCE</scope>
    <source>
        <strain evidence="2">PLAUS21</strain>
    </source>
</reference>